<dbReference type="InterPro" id="IPR043128">
    <property type="entry name" value="Rev_trsase/Diguanyl_cyclase"/>
</dbReference>
<dbReference type="SUPFAM" id="SSF55073">
    <property type="entry name" value="Nucleotide cyclase"/>
    <property type="match status" value="1"/>
</dbReference>
<keyword evidence="3" id="KW-0175">Coiled coil</keyword>
<dbReference type="RefSeq" id="WP_128228798.1">
    <property type="nucleotide sequence ID" value="NZ_SACR01000003.1"/>
</dbReference>
<organism evidence="5 6">
    <name type="scientific">Rubrivivax rivuli</name>
    <dbReference type="NCBI Taxonomy" id="1862385"/>
    <lineage>
        <taxon>Bacteria</taxon>
        <taxon>Pseudomonadati</taxon>
        <taxon>Pseudomonadota</taxon>
        <taxon>Betaproteobacteria</taxon>
        <taxon>Burkholderiales</taxon>
        <taxon>Sphaerotilaceae</taxon>
        <taxon>Rubrivivax</taxon>
    </lineage>
</organism>
<comment type="caution">
    <text evidence="5">The sequence shown here is derived from an EMBL/GenBank/DDBJ whole genome shotgun (WGS) entry which is preliminary data.</text>
</comment>
<evidence type="ECO:0000259" key="4">
    <source>
        <dbReference type="PROSITE" id="PS50887"/>
    </source>
</evidence>
<dbReference type="GO" id="GO:0052621">
    <property type="term" value="F:diguanylate cyclase activity"/>
    <property type="evidence" value="ECO:0007669"/>
    <property type="project" value="UniProtKB-EC"/>
</dbReference>
<dbReference type="GO" id="GO:0043709">
    <property type="term" value="P:cell adhesion involved in single-species biofilm formation"/>
    <property type="evidence" value="ECO:0007669"/>
    <property type="project" value="TreeGrafter"/>
</dbReference>
<dbReference type="InterPro" id="IPR050469">
    <property type="entry name" value="Diguanylate_Cyclase"/>
</dbReference>
<keyword evidence="6" id="KW-1185">Reference proteome</keyword>
<dbReference type="GO" id="GO:1902201">
    <property type="term" value="P:negative regulation of bacterial-type flagellum-dependent cell motility"/>
    <property type="evidence" value="ECO:0007669"/>
    <property type="project" value="TreeGrafter"/>
</dbReference>
<dbReference type="SMART" id="SM00267">
    <property type="entry name" value="GGDEF"/>
    <property type="match status" value="1"/>
</dbReference>
<evidence type="ECO:0000256" key="3">
    <source>
        <dbReference type="SAM" id="Coils"/>
    </source>
</evidence>
<dbReference type="Gene3D" id="3.30.70.270">
    <property type="match status" value="1"/>
</dbReference>
<dbReference type="NCBIfam" id="TIGR00254">
    <property type="entry name" value="GGDEF"/>
    <property type="match status" value="1"/>
</dbReference>
<dbReference type="AlphaFoldDB" id="A0A437RIC6"/>
<dbReference type="EMBL" id="SACR01000003">
    <property type="protein sequence ID" value="RVU46438.1"/>
    <property type="molecule type" value="Genomic_DNA"/>
</dbReference>
<dbReference type="CDD" id="cd01949">
    <property type="entry name" value="GGDEF"/>
    <property type="match status" value="1"/>
</dbReference>
<dbReference type="PROSITE" id="PS50887">
    <property type="entry name" value="GGDEF"/>
    <property type="match status" value="1"/>
</dbReference>
<dbReference type="Pfam" id="PF00990">
    <property type="entry name" value="GGDEF"/>
    <property type="match status" value="1"/>
</dbReference>
<reference evidence="5 6" key="1">
    <citation type="submission" date="2019-01" db="EMBL/GenBank/DDBJ databases">
        <authorList>
            <person name="Chen W.-M."/>
        </authorList>
    </citation>
    <scope>NUCLEOTIDE SEQUENCE [LARGE SCALE GENOMIC DNA]</scope>
    <source>
        <strain evidence="5 6">KYPY4</strain>
    </source>
</reference>
<dbReference type="GO" id="GO:0005886">
    <property type="term" value="C:plasma membrane"/>
    <property type="evidence" value="ECO:0007669"/>
    <property type="project" value="TreeGrafter"/>
</dbReference>
<gene>
    <name evidence="5" type="ORF">EOE66_11455</name>
</gene>
<evidence type="ECO:0000256" key="2">
    <source>
        <dbReference type="ARBA" id="ARBA00034247"/>
    </source>
</evidence>
<dbReference type="PANTHER" id="PTHR45138">
    <property type="entry name" value="REGULATORY COMPONENTS OF SENSORY TRANSDUCTION SYSTEM"/>
    <property type="match status" value="1"/>
</dbReference>
<protein>
    <recommendedName>
        <fullName evidence="1">diguanylate cyclase</fullName>
        <ecNumber evidence="1">2.7.7.65</ecNumber>
    </recommendedName>
</protein>
<dbReference type="FunFam" id="3.30.70.270:FF:000001">
    <property type="entry name" value="Diguanylate cyclase domain protein"/>
    <property type="match status" value="1"/>
</dbReference>
<feature type="coiled-coil region" evidence="3">
    <location>
        <begin position="147"/>
        <end position="181"/>
    </location>
</feature>
<name>A0A437RIC6_9BURK</name>
<dbReference type="InterPro" id="IPR000160">
    <property type="entry name" value="GGDEF_dom"/>
</dbReference>
<evidence type="ECO:0000313" key="6">
    <source>
        <dbReference type="Proteomes" id="UP000285575"/>
    </source>
</evidence>
<accession>A0A437RIC6</accession>
<dbReference type="PANTHER" id="PTHR45138:SF9">
    <property type="entry name" value="DIGUANYLATE CYCLASE DGCM-RELATED"/>
    <property type="match status" value="1"/>
</dbReference>
<sequence length="353" mass="39185">MTPPVALGWMAGGDPARAEQLLREVQHATGRDPANQWSLAWGWQLARCCLMQGRAGEALAVAQQALHAADGAGGAVPCYDLMVLHRTLSEAAEQTEQVALALKHLREGQSLYERLVGRSARARYIALDVTHQLAQARRERDVAVDGRRSVEDDRQRLSELNAALQAQMAETQRLHEQLREQALRDPLTGLHNRRYLFELAPGLLERARRQQQPLSVVLIDLDHFKLLNDTCGHAAGDLVLQRFAALLADTLRRSDVICRHGGEEFVAVMPDTQADEAQAVMERLLQTFSTLQLELGRRRLPRGTFSAGIALFPGHGSTLEQLLSRADRALYAAKHQGRSRIELVPRGDFTSLS</sequence>
<evidence type="ECO:0000313" key="5">
    <source>
        <dbReference type="EMBL" id="RVU46438.1"/>
    </source>
</evidence>
<dbReference type="Proteomes" id="UP000285575">
    <property type="component" value="Unassembled WGS sequence"/>
</dbReference>
<dbReference type="EC" id="2.7.7.65" evidence="1"/>
<evidence type="ECO:0000256" key="1">
    <source>
        <dbReference type="ARBA" id="ARBA00012528"/>
    </source>
</evidence>
<dbReference type="OrthoDB" id="9812260at2"/>
<comment type="catalytic activity">
    <reaction evidence="2">
        <text>2 GTP = 3',3'-c-di-GMP + 2 diphosphate</text>
        <dbReference type="Rhea" id="RHEA:24898"/>
        <dbReference type="ChEBI" id="CHEBI:33019"/>
        <dbReference type="ChEBI" id="CHEBI:37565"/>
        <dbReference type="ChEBI" id="CHEBI:58805"/>
        <dbReference type="EC" id="2.7.7.65"/>
    </reaction>
</comment>
<feature type="domain" description="GGDEF" evidence="4">
    <location>
        <begin position="212"/>
        <end position="346"/>
    </location>
</feature>
<dbReference type="InterPro" id="IPR029787">
    <property type="entry name" value="Nucleotide_cyclase"/>
</dbReference>
<proteinExistence type="predicted"/>